<feature type="region of interest" description="Disordered" evidence="1">
    <location>
        <begin position="1"/>
        <end position="43"/>
    </location>
</feature>
<dbReference type="EMBL" id="KI681870">
    <property type="protein sequence ID" value="ETL84200.1"/>
    <property type="molecule type" value="Genomic_DNA"/>
</dbReference>
<dbReference type="Proteomes" id="UP000054423">
    <property type="component" value="Unassembled WGS sequence"/>
</dbReference>
<evidence type="ECO:0000313" key="2">
    <source>
        <dbReference type="EMBL" id="ETL84200.1"/>
    </source>
</evidence>
<feature type="compositionally biased region" description="Basic and acidic residues" evidence="1">
    <location>
        <begin position="1"/>
        <end position="10"/>
    </location>
</feature>
<organism evidence="2">
    <name type="scientific">Phytophthora nicotianae</name>
    <name type="common">Potato buckeye rot agent</name>
    <name type="synonym">Phytophthora parasitica</name>
    <dbReference type="NCBI Taxonomy" id="4792"/>
    <lineage>
        <taxon>Eukaryota</taxon>
        <taxon>Sar</taxon>
        <taxon>Stramenopiles</taxon>
        <taxon>Oomycota</taxon>
        <taxon>Peronosporomycetes</taxon>
        <taxon>Peronosporales</taxon>
        <taxon>Peronosporaceae</taxon>
        <taxon>Phytophthora</taxon>
    </lineage>
</organism>
<sequence>MMVTLVKEEAPNGNLRSSMSDPVAPNMEKECKQESVSSISGPS</sequence>
<feature type="compositionally biased region" description="Polar residues" evidence="1">
    <location>
        <begin position="34"/>
        <end position="43"/>
    </location>
</feature>
<protein>
    <submittedName>
        <fullName evidence="2">Uncharacterized protein</fullName>
    </submittedName>
</protein>
<gene>
    <name evidence="2" type="ORF">L917_15941</name>
</gene>
<accession>W2KIP2</accession>
<proteinExistence type="predicted"/>
<name>W2KIP2_PHYNI</name>
<dbReference type="AlphaFoldDB" id="W2KIP2"/>
<reference evidence="2" key="1">
    <citation type="submission" date="2013-11" db="EMBL/GenBank/DDBJ databases">
        <title>The Genome Sequence of Phytophthora parasitica CHvinca01.</title>
        <authorList>
            <consortium name="The Broad Institute Genomics Platform"/>
            <person name="Russ C."/>
            <person name="Tyler B."/>
            <person name="Panabieres F."/>
            <person name="Shan W."/>
            <person name="Tripathy S."/>
            <person name="Grunwald N."/>
            <person name="Machado M."/>
            <person name="Johnson C.S."/>
            <person name="Arredondo F."/>
            <person name="Hong C."/>
            <person name="Coffey M."/>
            <person name="Young S.K."/>
            <person name="Zeng Q."/>
            <person name="Gargeya S."/>
            <person name="Fitzgerald M."/>
            <person name="Abouelleil A."/>
            <person name="Alvarado L."/>
            <person name="Chapman S.B."/>
            <person name="Gainer-Dewar J."/>
            <person name="Goldberg J."/>
            <person name="Griggs A."/>
            <person name="Gujja S."/>
            <person name="Hansen M."/>
            <person name="Howarth C."/>
            <person name="Imamovic A."/>
            <person name="Ireland A."/>
            <person name="Larimer J."/>
            <person name="McCowan C."/>
            <person name="Murphy C."/>
            <person name="Pearson M."/>
            <person name="Poon T.W."/>
            <person name="Priest M."/>
            <person name="Roberts A."/>
            <person name="Saif S."/>
            <person name="Shea T."/>
            <person name="Sykes S."/>
            <person name="Wortman J."/>
            <person name="Nusbaum C."/>
            <person name="Birren B."/>
        </authorList>
    </citation>
    <scope>NUCLEOTIDE SEQUENCE [LARGE SCALE GENOMIC DNA]</scope>
    <source>
        <strain evidence="2">CHvinca01</strain>
    </source>
</reference>
<evidence type="ECO:0000256" key="1">
    <source>
        <dbReference type="SAM" id="MobiDB-lite"/>
    </source>
</evidence>